<dbReference type="GO" id="GO:0005524">
    <property type="term" value="F:ATP binding"/>
    <property type="evidence" value="ECO:0007669"/>
    <property type="project" value="UniProtKB-KW"/>
</dbReference>
<dbReference type="InterPro" id="IPR017871">
    <property type="entry name" value="ABC_transporter-like_CS"/>
</dbReference>
<proteinExistence type="inferred from homology"/>
<dbReference type="InterPro" id="IPR027417">
    <property type="entry name" value="P-loop_NTPase"/>
</dbReference>
<keyword evidence="4 6" id="KW-0067">ATP-binding</keyword>
<keyword evidence="2" id="KW-0813">Transport</keyword>
<comment type="similarity">
    <text evidence="1">Belongs to the ABC transporter superfamily.</text>
</comment>
<dbReference type="InterPro" id="IPR050763">
    <property type="entry name" value="ABC_transporter_ATP-binding"/>
</dbReference>
<dbReference type="EMBL" id="JACOPS010000006">
    <property type="protein sequence ID" value="MBC5729112.1"/>
    <property type="molecule type" value="Genomic_DNA"/>
</dbReference>
<evidence type="ECO:0000256" key="1">
    <source>
        <dbReference type="ARBA" id="ARBA00005417"/>
    </source>
</evidence>
<evidence type="ECO:0000256" key="4">
    <source>
        <dbReference type="ARBA" id="ARBA00022840"/>
    </source>
</evidence>
<dbReference type="SMART" id="SM00382">
    <property type="entry name" value="AAA"/>
    <property type="match status" value="1"/>
</dbReference>
<gene>
    <name evidence="6" type="ORF">H8R91_11380</name>
</gene>
<organism evidence="6 7">
    <name type="scientific">Ruminococcus intestinalis</name>
    <dbReference type="NCBI Taxonomy" id="2763066"/>
    <lineage>
        <taxon>Bacteria</taxon>
        <taxon>Bacillati</taxon>
        <taxon>Bacillota</taxon>
        <taxon>Clostridia</taxon>
        <taxon>Eubacteriales</taxon>
        <taxon>Oscillospiraceae</taxon>
        <taxon>Ruminococcus</taxon>
    </lineage>
</organism>
<dbReference type="InterPro" id="IPR003593">
    <property type="entry name" value="AAA+_ATPase"/>
</dbReference>
<evidence type="ECO:0000256" key="3">
    <source>
        <dbReference type="ARBA" id="ARBA00022741"/>
    </source>
</evidence>
<protein>
    <submittedName>
        <fullName evidence="6">ATP-binding cassette domain-containing protein</fullName>
    </submittedName>
</protein>
<evidence type="ECO:0000313" key="7">
    <source>
        <dbReference type="Proteomes" id="UP000636755"/>
    </source>
</evidence>
<dbReference type="RefSeq" id="WP_022234717.1">
    <property type="nucleotide sequence ID" value="NZ_JACOPS010000006.1"/>
</dbReference>
<feature type="domain" description="ABC transporter" evidence="5">
    <location>
        <begin position="5"/>
        <end position="235"/>
    </location>
</feature>
<reference evidence="6 7" key="1">
    <citation type="submission" date="2020-08" db="EMBL/GenBank/DDBJ databases">
        <title>Genome public.</title>
        <authorList>
            <person name="Liu C."/>
            <person name="Sun Q."/>
        </authorList>
    </citation>
    <scope>NUCLEOTIDE SEQUENCE [LARGE SCALE GENOMIC DNA]</scope>
    <source>
        <strain evidence="6 7">NSJ-71</strain>
    </source>
</reference>
<accession>A0ABR7HNQ0</accession>
<dbReference type="Proteomes" id="UP000636755">
    <property type="component" value="Unassembled WGS sequence"/>
</dbReference>
<evidence type="ECO:0000259" key="5">
    <source>
        <dbReference type="PROSITE" id="PS50893"/>
    </source>
</evidence>
<keyword evidence="3" id="KW-0547">Nucleotide-binding</keyword>
<dbReference type="Gene3D" id="3.40.50.300">
    <property type="entry name" value="P-loop containing nucleotide triphosphate hydrolases"/>
    <property type="match status" value="1"/>
</dbReference>
<name>A0ABR7HNQ0_9FIRM</name>
<dbReference type="PROSITE" id="PS50893">
    <property type="entry name" value="ABC_TRANSPORTER_2"/>
    <property type="match status" value="1"/>
</dbReference>
<keyword evidence="7" id="KW-1185">Reference proteome</keyword>
<evidence type="ECO:0000256" key="2">
    <source>
        <dbReference type="ARBA" id="ARBA00022448"/>
    </source>
</evidence>
<dbReference type="Pfam" id="PF00005">
    <property type="entry name" value="ABC_tran"/>
    <property type="match status" value="1"/>
</dbReference>
<dbReference type="PROSITE" id="PS00211">
    <property type="entry name" value="ABC_TRANSPORTER_1"/>
    <property type="match status" value="1"/>
</dbReference>
<dbReference type="PANTHER" id="PTHR42711">
    <property type="entry name" value="ABC TRANSPORTER ATP-BINDING PROTEIN"/>
    <property type="match status" value="1"/>
</dbReference>
<dbReference type="SUPFAM" id="SSF52540">
    <property type="entry name" value="P-loop containing nucleoside triphosphate hydrolases"/>
    <property type="match status" value="1"/>
</dbReference>
<evidence type="ECO:0000313" key="6">
    <source>
        <dbReference type="EMBL" id="MBC5729112.1"/>
    </source>
</evidence>
<dbReference type="PANTHER" id="PTHR42711:SF5">
    <property type="entry name" value="ABC TRANSPORTER ATP-BINDING PROTEIN NATA"/>
    <property type="match status" value="1"/>
</dbReference>
<dbReference type="InterPro" id="IPR003439">
    <property type="entry name" value="ABC_transporter-like_ATP-bd"/>
</dbReference>
<comment type="caution">
    <text evidence="6">The sequence shown here is derived from an EMBL/GenBank/DDBJ whole genome shotgun (WGS) entry which is preliminary data.</text>
</comment>
<sequence length="305" mass="33761">MKKAIVIENLTKTYGDLKAVDNISFYVEEGSLFAFLGPNGAGKSTTISILNTFLKPDGGRVEIGGRILGKEDSKIRAEIGAVFQESLLDPLLTVKENLSIRGSFYGLKGKSLKNAVADAIEKSGATDFMNRPYGKLSGGQRRRADIARALINTPKILFLDEPTTGLDPQTRLSVWETVSNLRKEYGMTVFLTTHYLEEAENAGYVVIMDSGKIAAQGTPVELKSKYVSDMLTIYHKDSTMADIERILKSKNMKYTFTKETVKIPVKSTFAALPIVNELKDYIFDFEVQKGKMDDLFVAVTGKEIK</sequence>